<evidence type="ECO:0000313" key="3">
    <source>
        <dbReference type="Proteomes" id="UP000325723"/>
    </source>
</evidence>
<dbReference type="Proteomes" id="UP000325723">
    <property type="component" value="Unassembled WGS sequence"/>
</dbReference>
<name>A0A8H2NTN2_PSEFL</name>
<comment type="caution">
    <text evidence="2">The sequence shown here is derived from an EMBL/GenBank/DDBJ whole genome shotgun (WGS) entry which is preliminary data.</text>
</comment>
<proteinExistence type="predicted"/>
<dbReference type="PROSITE" id="PS51257">
    <property type="entry name" value="PROKAR_LIPOPROTEIN"/>
    <property type="match status" value="1"/>
</dbReference>
<feature type="signal peptide" evidence="1">
    <location>
        <begin position="1"/>
        <end position="21"/>
    </location>
</feature>
<keyword evidence="1" id="KW-0732">Signal</keyword>
<evidence type="ECO:0000313" key="2">
    <source>
        <dbReference type="EMBL" id="VVP17359.1"/>
    </source>
</evidence>
<organism evidence="2 3">
    <name type="scientific">Pseudomonas fluorescens</name>
    <dbReference type="NCBI Taxonomy" id="294"/>
    <lineage>
        <taxon>Bacteria</taxon>
        <taxon>Pseudomonadati</taxon>
        <taxon>Pseudomonadota</taxon>
        <taxon>Gammaproteobacteria</taxon>
        <taxon>Pseudomonadales</taxon>
        <taxon>Pseudomonadaceae</taxon>
        <taxon>Pseudomonas</taxon>
    </lineage>
</organism>
<accession>A0A8H2NTN2</accession>
<dbReference type="RefSeq" id="WP_150758497.1">
    <property type="nucleotide sequence ID" value="NZ_CABVIE010000011.1"/>
</dbReference>
<reference evidence="2 3" key="1">
    <citation type="submission" date="2019-09" db="EMBL/GenBank/DDBJ databases">
        <authorList>
            <person name="Chandra G."/>
            <person name="Truman W A."/>
        </authorList>
    </citation>
    <scope>NUCLEOTIDE SEQUENCE [LARGE SCALE GENOMIC DNA]</scope>
    <source>
        <strain evidence="2">PS900</strain>
    </source>
</reference>
<sequence>MYKTVIMLLACLGLTGCSLFGQNLQSSADSESVSTYVPLDPFPVVSTQGESCKSPDSAEVLGVGRNSLPEGHLADVDTPIYKDMLSSLPDNAVRMVVENVTSSGSVTYGVGKIGGRFERYRVTADYTSADTINMPLWISKEVELKTINPKVSLASTTLKRVVPLSEVIPVGFQVRLDGTGYVYTSERYSVRRAVPGESPPSGYEVYNIPVYVGIGIRITSNIEITGSTANISGIAAIGFEAESNNLKGSLVVQTLGVNGKAVSSALPMQSELNATTAQNALIATASIKTLLYSDDTQIYPRVVGLYLPFSSKKALVNAIISELSSSRVEWKRPCYWVNSKKLSIPKNT</sequence>
<feature type="chain" id="PRO_5034384740" description="Lipoprotein" evidence="1">
    <location>
        <begin position="22"/>
        <end position="348"/>
    </location>
</feature>
<dbReference type="EMBL" id="CABVIE010000011">
    <property type="protein sequence ID" value="VVP17359.1"/>
    <property type="molecule type" value="Genomic_DNA"/>
</dbReference>
<dbReference type="AlphaFoldDB" id="A0A8H2NTN2"/>
<protein>
    <recommendedName>
        <fullName evidence="4">Lipoprotein</fullName>
    </recommendedName>
</protein>
<evidence type="ECO:0000256" key="1">
    <source>
        <dbReference type="SAM" id="SignalP"/>
    </source>
</evidence>
<gene>
    <name evidence="2" type="ORF">PS900_03668</name>
</gene>
<evidence type="ECO:0008006" key="4">
    <source>
        <dbReference type="Google" id="ProtNLM"/>
    </source>
</evidence>